<comment type="caution">
    <text evidence="1">The sequence shown here is derived from an EMBL/GenBank/DDBJ whole genome shotgun (WGS) entry which is preliminary data.</text>
</comment>
<name>A0A7W9GM55_9ACTN</name>
<sequence length="110" mass="11721">MSQPAQLPRRFALHRRYDVTGVSGTGIVAYGTQYPTGRTTLAWCCSDVQSVAVYDDIDHVTAIHGHGGLTEIRWIDPPLSTEPATTSAHPTGVTVLSGRARCATAAQQTA</sequence>
<evidence type="ECO:0000313" key="2">
    <source>
        <dbReference type="Proteomes" id="UP000542813"/>
    </source>
</evidence>
<evidence type="ECO:0000313" key="1">
    <source>
        <dbReference type="EMBL" id="MBB5786232.1"/>
    </source>
</evidence>
<dbReference type="RefSeq" id="WP_184819573.1">
    <property type="nucleotide sequence ID" value="NZ_JACHMM010000001.1"/>
</dbReference>
<protein>
    <submittedName>
        <fullName evidence="1">Uncharacterized protein</fullName>
    </submittedName>
</protein>
<proteinExistence type="predicted"/>
<gene>
    <name evidence="1" type="ORF">HD601_000807</name>
</gene>
<organism evidence="1 2">
    <name type="scientific">Jiangella mangrovi</name>
    <dbReference type="NCBI Taxonomy" id="1524084"/>
    <lineage>
        <taxon>Bacteria</taxon>
        <taxon>Bacillati</taxon>
        <taxon>Actinomycetota</taxon>
        <taxon>Actinomycetes</taxon>
        <taxon>Jiangellales</taxon>
        <taxon>Jiangellaceae</taxon>
        <taxon>Jiangella</taxon>
    </lineage>
</organism>
<dbReference type="EMBL" id="JACHMM010000001">
    <property type="protein sequence ID" value="MBB5786232.1"/>
    <property type="molecule type" value="Genomic_DNA"/>
</dbReference>
<accession>A0A7W9GM55</accession>
<dbReference type="AlphaFoldDB" id="A0A7W9GM55"/>
<reference evidence="1 2" key="1">
    <citation type="submission" date="2020-08" db="EMBL/GenBank/DDBJ databases">
        <title>Sequencing the genomes of 1000 actinobacteria strains.</title>
        <authorList>
            <person name="Klenk H.-P."/>
        </authorList>
    </citation>
    <scope>NUCLEOTIDE SEQUENCE [LARGE SCALE GENOMIC DNA]</scope>
    <source>
        <strain evidence="1 2">DSM 102122</strain>
    </source>
</reference>
<dbReference type="Proteomes" id="UP000542813">
    <property type="component" value="Unassembled WGS sequence"/>
</dbReference>
<keyword evidence="2" id="KW-1185">Reference proteome</keyword>